<organism evidence="1">
    <name type="scientific">Bionectria ochroleuca</name>
    <name type="common">Gliocladium roseum</name>
    <dbReference type="NCBI Taxonomy" id="29856"/>
    <lineage>
        <taxon>Eukaryota</taxon>
        <taxon>Fungi</taxon>
        <taxon>Dikarya</taxon>
        <taxon>Ascomycota</taxon>
        <taxon>Pezizomycotina</taxon>
        <taxon>Sordariomycetes</taxon>
        <taxon>Hypocreomycetidae</taxon>
        <taxon>Hypocreales</taxon>
        <taxon>Bionectriaceae</taxon>
        <taxon>Clonostachys</taxon>
    </lineage>
</organism>
<proteinExistence type="predicted"/>
<dbReference type="AlphaFoldDB" id="A0A0B7JST3"/>
<gene>
    <name evidence="1" type="ORF">BN869_000001626_1</name>
</gene>
<dbReference type="EMBL" id="CDPU01000003">
    <property type="protein sequence ID" value="CEO45571.1"/>
    <property type="molecule type" value="Genomic_DNA"/>
</dbReference>
<sequence length="109" mass="11643">MIQVRLEVSSLPFIGHTAPGLGYICVVPFDRRVALGIQSNGPGSEGSGLESWSLHREAHQIKHTPSSITVLRRHSPAATNPLLTANYDPAGSMICMGPFPTLDLKALLA</sequence>
<reference evidence="1" key="1">
    <citation type="submission" date="2015-01" db="EMBL/GenBank/DDBJ databases">
        <authorList>
            <person name="Durling Mikael"/>
        </authorList>
    </citation>
    <scope>NUCLEOTIDE SEQUENCE</scope>
</reference>
<accession>A0A0B7JST3</accession>
<protein>
    <submittedName>
        <fullName evidence="1">Uncharacterized protein</fullName>
    </submittedName>
</protein>
<name>A0A0B7JST3_BIOOC</name>
<evidence type="ECO:0000313" key="1">
    <source>
        <dbReference type="EMBL" id="CEO45571.1"/>
    </source>
</evidence>